<feature type="region of interest" description="Disordered" evidence="8">
    <location>
        <begin position="90"/>
        <end position="307"/>
    </location>
</feature>
<sequence>MIVRESPKSKVKTNQPNWPPQSPVEALLSSPSGRRKYERQRERNSVSPSPSKRYPMSRGGAPAEEDEEDDEETLQLQLQAIEAKLKLKALQKAKKTGASADDDSNASSSRPGTAAELRRVDFPRPRADVQVPHSPVRARRAPEEQRSPARVILGIDKGLTGRDVSLKRPGSSMAGGLSRTNSNRGGETPKIKSFSERIAESRIKEKEHEENETKLEQRRSRGFGLQNIEGLKDRPAVSRSNSSLSSVTRSSPDMLPPTSKGHSRAQSRLTNDSRNPPTPRPNSTLSFRSESTRPPSSSSKSSSSGFGLTPIASKYAEISQRDNSSDAPSFESFSGLHLKARETQHTVVTRTLEGKTVLTIPQLLKVVKAPDFDPPDWENDYVVLGVICSKSTPLNSKNAARDQTKSTQEKGVDQNGKFMVIRLTDLKWEVDLFLFDTGFSRFWKLPIGTLVAILNPDIMPPRQRDTGKFSLKLTSSDDTILELGTARDLDFCHAQRKDGKDCGQWIDSRKTEFCEFHIQLQVEKSKRGRMEVNTMTGFGNGPRGGGKFGMFGGGRGGGSKGDELKREGKFHDREIHETVYIAPRPGGAANLIDQDQQSWERGANREERFRKQLAEKEKEKELAKKLGTMGDGSTGGDYMKLKGAGTQNLPARGYTSSQGSSGMKPDKPTDCDFTSLLGRTAADVSLAPVKRKRTTSVKSTTASEPVGWGFKYGRIPSPKKDMTSAFLGTRETSPAKKRARLLLPEKGIREPGRDSLGGLDVGLIAAMDEDDDDLEVV</sequence>
<feature type="compositionally biased region" description="Basic and acidic residues" evidence="8">
    <location>
        <begin position="116"/>
        <end position="127"/>
    </location>
</feature>
<feature type="compositionally biased region" description="Acidic residues" evidence="8">
    <location>
        <begin position="63"/>
        <end position="73"/>
    </location>
</feature>
<evidence type="ECO:0000259" key="10">
    <source>
        <dbReference type="Pfam" id="PF22379"/>
    </source>
</evidence>
<dbReference type="InterPro" id="IPR012340">
    <property type="entry name" value="NA-bd_OB-fold"/>
</dbReference>
<name>A0A9P4L5C9_9PLEO</name>
<dbReference type="GeneID" id="63846575"/>
<keyword evidence="12" id="KW-1185">Reference proteome</keyword>
<dbReference type="AlphaFoldDB" id="A0A9P4L5C9"/>
<feature type="compositionally biased region" description="Low complexity" evidence="8">
    <location>
        <begin position="286"/>
        <end position="304"/>
    </location>
</feature>
<dbReference type="OrthoDB" id="202825at2759"/>
<evidence type="ECO:0000256" key="6">
    <source>
        <dbReference type="ARBA" id="ARBA00022833"/>
    </source>
</evidence>
<dbReference type="EMBL" id="ML976618">
    <property type="protein sequence ID" value="KAF1842194.1"/>
    <property type="molecule type" value="Genomic_DNA"/>
</dbReference>
<dbReference type="PANTHER" id="PTHR13454:SF11">
    <property type="entry name" value="PROTEIN MCM10 HOMOLOG"/>
    <property type="match status" value="1"/>
</dbReference>
<evidence type="ECO:0000256" key="8">
    <source>
        <dbReference type="SAM" id="MobiDB-lite"/>
    </source>
</evidence>
<dbReference type="GO" id="GO:0008270">
    <property type="term" value="F:zinc ion binding"/>
    <property type="evidence" value="ECO:0007669"/>
    <property type="project" value="UniProtKB-KW"/>
</dbReference>
<keyword evidence="7" id="KW-0539">Nucleus</keyword>
<keyword evidence="3" id="KW-0235">DNA replication</keyword>
<dbReference type="InterPro" id="IPR055065">
    <property type="entry name" value="OB_MCM10"/>
</dbReference>
<evidence type="ECO:0000313" key="12">
    <source>
        <dbReference type="Proteomes" id="UP000800039"/>
    </source>
</evidence>
<dbReference type="Pfam" id="PF22379">
    <property type="entry name" value="OB_MCM10"/>
    <property type="match status" value="1"/>
</dbReference>
<comment type="subcellular location">
    <subcellularLocation>
        <location evidence="1">Nucleus</location>
    </subcellularLocation>
</comment>
<evidence type="ECO:0008006" key="13">
    <source>
        <dbReference type="Google" id="ProtNLM"/>
    </source>
</evidence>
<feature type="compositionally biased region" description="Polar residues" evidence="8">
    <location>
        <begin position="264"/>
        <end position="285"/>
    </location>
</feature>
<reference evidence="11" key="1">
    <citation type="submission" date="2020-01" db="EMBL/GenBank/DDBJ databases">
        <authorList>
            <consortium name="DOE Joint Genome Institute"/>
            <person name="Haridas S."/>
            <person name="Albert R."/>
            <person name="Binder M."/>
            <person name="Bloem J."/>
            <person name="Labutti K."/>
            <person name="Salamov A."/>
            <person name="Andreopoulos B."/>
            <person name="Baker S.E."/>
            <person name="Barry K."/>
            <person name="Bills G."/>
            <person name="Bluhm B.H."/>
            <person name="Cannon C."/>
            <person name="Castanera R."/>
            <person name="Culley D.E."/>
            <person name="Daum C."/>
            <person name="Ezra D."/>
            <person name="Gonzalez J.B."/>
            <person name="Henrissat B."/>
            <person name="Kuo A."/>
            <person name="Liang C."/>
            <person name="Lipzen A."/>
            <person name="Lutzoni F."/>
            <person name="Magnuson J."/>
            <person name="Mondo S."/>
            <person name="Nolan M."/>
            <person name="Ohm R."/>
            <person name="Pangilinan J."/>
            <person name="Park H.-J."/>
            <person name="Ramirez L."/>
            <person name="Alfaro M."/>
            <person name="Sun H."/>
            <person name="Tritt A."/>
            <person name="Yoshinaga Y."/>
            <person name="Zwiers L.-H."/>
            <person name="Turgeon B.G."/>
            <person name="Goodwin S.B."/>
            <person name="Spatafora J.W."/>
            <person name="Crous P.W."/>
            <person name="Grigoriev I.V."/>
        </authorList>
    </citation>
    <scope>NUCLEOTIDE SEQUENCE</scope>
    <source>
        <strain evidence="11">CBS 394.84</strain>
    </source>
</reference>
<feature type="domain" description="Zinc finger Mcm10/DnaG-type" evidence="9">
    <location>
        <begin position="484"/>
        <end position="529"/>
    </location>
</feature>
<dbReference type="RefSeq" id="XP_040784757.1">
    <property type="nucleotide sequence ID" value="XM_040929323.1"/>
</dbReference>
<comment type="similarity">
    <text evidence="2">Belongs to the MCM10 family.</text>
</comment>
<dbReference type="GO" id="GO:0043596">
    <property type="term" value="C:nuclear replication fork"/>
    <property type="evidence" value="ECO:0007669"/>
    <property type="project" value="TreeGrafter"/>
</dbReference>
<evidence type="ECO:0000313" key="11">
    <source>
        <dbReference type="EMBL" id="KAF1842194.1"/>
    </source>
</evidence>
<evidence type="ECO:0000256" key="3">
    <source>
        <dbReference type="ARBA" id="ARBA00022705"/>
    </source>
</evidence>
<evidence type="ECO:0000256" key="5">
    <source>
        <dbReference type="ARBA" id="ARBA00022771"/>
    </source>
</evidence>
<proteinExistence type="inferred from homology"/>
<comment type="caution">
    <text evidence="11">The sequence shown here is derived from an EMBL/GenBank/DDBJ whole genome shotgun (WGS) entry which is preliminary data.</text>
</comment>
<dbReference type="GO" id="GO:0003688">
    <property type="term" value="F:DNA replication origin binding"/>
    <property type="evidence" value="ECO:0007669"/>
    <property type="project" value="TreeGrafter"/>
</dbReference>
<feature type="region of interest" description="Disordered" evidence="8">
    <location>
        <begin position="1"/>
        <end position="76"/>
    </location>
</feature>
<keyword evidence="4" id="KW-0479">Metal-binding</keyword>
<dbReference type="InterPro" id="IPR040184">
    <property type="entry name" value="Mcm10"/>
</dbReference>
<dbReference type="Gene3D" id="2.40.50.140">
    <property type="entry name" value="Nucleic acid-binding proteins"/>
    <property type="match status" value="1"/>
</dbReference>
<dbReference type="Proteomes" id="UP000800039">
    <property type="component" value="Unassembled WGS sequence"/>
</dbReference>
<feature type="compositionally biased region" description="Basic and acidic residues" evidence="8">
    <location>
        <begin position="187"/>
        <end position="219"/>
    </location>
</feature>
<dbReference type="PANTHER" id="PTHR13454">
    <property type="entry name" value="PROTEIN MCM10 HOMOLOG"/>
    <property type="match status" value="1"/>
</dbReference>
<evidence type="ECO:0000256" key="1">
    <source>
        <dbReference type="ARBA" id="ARBA00004123"/>
    </source>
</evidence>
<dbReference type="InterPro" id="IPR015408">
    <property type="entry name" value="Znf_Mcm10/DnaG"/>
</dbReference>
<dbReference type="Pfam" id="PF09329">
    <property type="entry name" value="zf-primase"/>
    <property type="match status" value="1"/>
</dbReference>
<feature type="compositionally biased region" description="Low complexity" evidence="8">
    <location>
        <begin position="237"/>
        <end position="251"/>
    </location>
</feature>
<dbReference type="GO" id="GO:0006270">
    <property type="term" value="P:DNA replication initiation"/>
    <property type="evidence" value="ECO:0007669"/>
    <property type="project" value="InterPro"/>
</dbReference>
<feature type="region of interest" description="Disordered" evidence="8">
    <location>
        <begin position="643"/>
        <end position="666"/>
    </location>
</feature>
<evidence type="ECO:0000259" key="9">
    <source>
        <dbReference type="Pfam" id="PF09329"/>
    </source>
</evidence>
<feature type="compositionally biased region" description="Polar residues" evidence="8">
    <location>
        <begin position="645"/>
        <end position="661"/>
    </location>
</feature>
<feature type="domain" description="MCM10 OB-fold" evidence="10">
    <location>
        <begin position="333"/>
        <end position="475"/>
    </location>
</feature>
<keyword evidence="5" id="KW-0863">Zinc-finger</keyword>
<evidence type="ECO:0000256" key="7">
    <source>
        <dbReference type="ARBA" id="ARBA00023242"/>
    </source>
</evidence>
<dbReference type="FunFam" id="2.40.50.140:FF:000174">
    <property type="entry name" value="DNA replication licensing factor mcm10"/>
    <property type="match status" value="1"/>
</dbReference>
<accession>A0A9P4L5C9</accession>
<gene>
    <name evidence="11" type="ORF">K460DRAFT_291955</name>
</gene>
<keyword evidence="6" id="KW-0862">Zinc</keyword>
<protein>
    <recommendedName>
        <fullName evidence="13">Zinc finger Mcm10/DnaG-type domain-containing protein</fullName>
    </recommendedName>
</protein>
<evidence type="ECO:0000256" key="2">
    <source>
        <dbReference type="ARBA" id="ARBA00009679"/>
    </source>
</evidence>
<dbReference type="GO" id="GO:0003697">
    <property type="term" value="F:single-stranded DNA binding"/>
    <property type="evidence" value="ECO:0007669"/>
    <property type="project" value="InterPro"/>
</dbReference>
<organism evidence="11 12">
    <name type="scientific">Cucurbitaria berberidis CBS 394.84</name>
    <dbReference type="NCBI Taxonomy" id="1168544"/>
    <lineage>
        <taxon>Eukaryota</taxon>
        <taxon>Fungi</taxon>
        <taxon>Dikarya</taxon>
        <taxon>Ascomycota</taxon>
        <taxon>Pezizomycotina</taxon>
        <taxon>Dothideomycetes</taxon>
        <taxon>Pleosporomycetidae</taxon>
        <taxon>Pleosporales</taxon>
        <taxon>Pleosporineae</taxon>
        <taxon>Cucurbitariaceae</taxon>
        <taxon>Cucurbitaria</taxon>
    </lineage>
</organism>
<evidence type="ECO:0000256" key="4">
    <source>
        <dbReference type="ARBA" id="ARBA00022723"/>
    </source>
</evidence>